<feature type="repeat" description="TPR" evidence="1">
    <location>
        <begin position="135"/>
        <end position="168"/>
    </location>
</feature>
<dbReference type="RefSeq" id="WP_046569756.1">
    <property type="nucleotide sequence ID" value="NZ_JANSLM010000006.1"/>
</dbReference>
<feature type="signal peptide" evidence="3">
    <location>
        <begin position="1"/>
        <end position="37"/>
    </location>
</feature>
<evidence type="ECO:0000313" key="6">
    <source>
        <dbReference type="Proteomes" id="UP000032614"/>
    </source>
</evidence>
<dbReference type="InterPro" id="IPR011990">
    <property type="entry name" value="TPR-like_helical_dom_sf"/>
</dbReference>
<dbReference type="EMBL" id="JANSLM010000006">
    <property type="protein sequence ID" value="MDT8839291.1"/>
    <property type="molecule type" value="Genomic_DNA"/>
</dbReference>
<protein>
    <submittedName>
        <fullName evidence="5">Pilus assembly protein</fullName>
    </submittedName>
    <submittedName>
        <fullName evidence="4">TPR repeat family protein</fullName>
    </submittedName>
</protein>
<dbReference type="KEGG" id="bfn:OI25_3972"/>
<reference evidence="4 6" key="1">
    <citation type="journal article" date="2015" name="Genome Announc.">
        <title>Complete genome sequences for 59 burkholderia isolates, both pathogenic and near neighbor.</title>
        <authorList>
            <person name="Johnson S.L."/>
            <person name="Bishop-Lilly K.A."/>
            <person name="Ladner J.T."/>
            <person name="Daligault H.E."/>
            <person name="Davenport K.W."/>
            <person name="Jaissle J."/>
            <person name="Frey K.G."/>
            <person name="Koroleva G.I."/>
            <person name="Bruce D.C."/>
            <person name="Coyne S.R."/>
            <person name="Broomall S.M."/>
            <person name="Li P.E."/>
            <person name="Teshima H."/>
            <person name="Gibbons H.S."/>
            <person name="Palacios G.F."/>
            <person name="Rosenzweig C.N."/>
            <person name="Redden C.L."/>
            <person name="Xu Y."/>
            <person name="Minogue T.D."/>
            <person name="Chain P.S."/>
        </authorList>
    </citation>
    <scope>NUCLEOTIDE SEQUENCE [LARGE SCALE GENOMIC DNA]</scope>
    <source>
        <strain evidence="4 6">ATCC BAA-463</strain>
    </source>
</reference>
<dbReference type="SUPFAM" id="SSF48452">
    <property type="entry name" value="TPR-like"/>
    <property type="match status" value="1"/>
</dbReference>
<evidence type="ECO:0000256" key="3">
    <source>
        <dbReference type="SAM" id="SignalP"/>
    </source>
</evidence>
<dbReference type="InterPro" id="IPR016931">
    <property type="entry name" value="UCP029658_TPR"/>
</dbReference>
<dbReference type="SMART" id="SM00028">
    <property type="entry name" value="TPR"/>
    <property type="match status" value="2"/>
</dbReference>
<dbReference type="Pfam" id="PF14559">
    <property type="entry name" value="TPR_19"/>
    <property type="match status" value="1"/>
</dbReference>
<dbReference type="PIRSF" id="PIRSF029658">
    <property type="entry name" value="UCP029658_TPR"/>
    <property type="match status" value="1"/>
</dbReference>
<evidence type="ECO:0000313" key="4">
    <source>
        <dbReference type="EMBL" id="AJZ57566.1"/>
    </source>
</evidence>
<reference evidence="5" key="2">
    <citation type="submission" date="2022-08" db="EMBL/GenBank/DDBJ databases">
        <authorList>
            <person name="Kim S.-J."/>
        </authorList>
    </citation>
    <scope>NUCLEOTIDE SEQUENCE</scope>
    <source>
        <strain evidence="5">KJ</strain>
    </source>
</reference>
<evidence type="ECO:0000313" key="7">
    <source>
        <dbReference type="Proteomes" id="UP001246473"/>
    </source>
</evidence>
<dbReference type="AlphaFoldDB" id="A0AAP5UUX4"/>
<organism evidence="5 7">
    <name type="scientific">Paraburkholderia fungorum</name>
    <dbReference type="NCBI Taxonomy" id="134537"/>
    <lineage>
        <taxon>Bacteria</taxon>
        <taxon>Pseudomonadati</taxon>
        <taxon>Pseudomonadota</taxon>
        <taxon>Betaproteobacteria</taxon>
        <taxon>Burkholderiales</taxon>
        <taxon>Burkholderiaceae</taxon>
        <taxon>Paraburkholderia</taxon>
    </lineage>
</organism>
<keyword evidence="3" id="KW-0732">Signal</keyword>
<evidence type="ECO:0000256" key="1">
    <source>
        <dbReference type="PROSITE-ProRule" id="PRU00339"/>
    </source>
</evidence>
<keyword evidence="1" id="KW-0802">TPR repeat</keyword>
<evidence type="ECO:0000256" key="2">
    <source>
        <dbReference type="SAM" id="MobiDB-lite"/>
    </source>
</evidence>
<dbReference type="InterPro" id="IPR019734">
    <property type="entry name" value="TPR_rpt"/>
</dbReference>
<gene>
    <name evidence="4" type="ORF">OI25_3972</name>
    <name evidence="5" type="ORF">ParKJ_17875</name>
</gene>
<feature type="chain" id="PRO_5042798122" evidence="3">
    <location>
        <begin position="38"/>
        <end position="295"/>
    </location>
</feature>
<sequence length="295" mass="31082">MAHRLPFEFRVCSTRTARRAARCAAALAMLSLLGACASKDVTGYGVGAQAERAAMAQQANRDPAPDTPGMYLGLIDQMQSQGLYFASLAHIDAYEKQYGVSPDTILLRADALRMTDQPEAAATAYGELLKTPLAARGYRGRGLIAGAAGDFAHAAQELQQAVQLAPTDAATLSDLGYARLRNGDVNGARVPLMKAAELDQNNPKVVSNMVLYLLANGDQAQALAVMNQQKFTPDVRAAIRNDAAKVAAAGRALSRGSQTQPQQQVGQTGSVVSTGTVASAQGIEPAPRVLQRFAQ</sequence>
<feature type="region of interest" description="Disordered" evidence="2">
    <location>
        <begin position="250"/>
        <end position="269"/>
    </location>
</feature>
<name>A0AAP5UUX4_9BURK</name>
<feature type="compositionally biased region" description="Low complexity" evidence="2">
    <location>
        <begin position="256"/>
        <end position="269"/>
    </location>
</feature>
<dbReference type="Proteomes" id="UP001246473">
    <property type="component" value="Unassembled WGS sequence"/>
</dbReference>
<evidence type="ECO:0000313" key="5">
    <source>
        <dbReference type="EMBL" id="MDT8839291.1"/>
    </source>
</evidence>
<dbReference type="Proteomes" id="UP000032614">
    <property type="component" value="Chromosome 1"/>
</dbReference>
<proteinExistence type="predicted"/>
<dbReference type="PROSITE" id="PS50005">
    <property type="entry name" value="TPR"/>
    <property type="match status" value="1"/>
</dbReference>
<accession>A0AAP5UUX4</accession>
<dbReference type="EMBL" id="CP010026">
    <property type="protein sequence ID" value="AJZ57566.1"/>
    <property type="molecule type" value="Genomic_DNA"/>
</dbReference>
<dbReference type="Gene3D" id="1.25.40.10">
    <property type="entry name" value="Tetratricopeptide repeat domain"/>
    <property type="match status" value="1"/>
</dbReference>